<dbReference type="EMBL" id="CP123737">
    <property type="protein sequence ID" value="WGO87051.1"/>
    <property type="molecule type" value="Genomic_DNA"/>
</dbReference>
<geneLocation type="plasmid" evidence="9 10">
    <name>unnamed1</name>
</geneLocation>
<dbReference type="GO" id="GO:0009007">
    <property type="term" value="F:site-specific DNA-methyltransferase (adenine-specific) activity"/>
    <property type="evidence" value="ECO:0007669"/>
    <property type="project" value="UniProtKB-EC"/>
</dbReference>
<dbReference type="GO" id="GO:0032259">
    <property type="term" value="P:methylation"/>
    <property type="evidence" value="ECO:0007669"/>
    <property type="project" value="UniProtKB-KW"/>
</dbReference>
<dbReference type="SUPFAM" id="SSF53335">
    <property type="entry name" value="S-adenosyl-L-methionine-dependent methyltransferases"/>
    <property type="match status" value="1"/>
</dbReference>
<evidence type="ECO:0000256" key="6">
    <source>
        <dbReference type="ARBA" id="ARBA00047942"/>
    </source>
</evidence>
<accession>A0AAX3UH72</accession>
<keyword evidence="4" id="KW-0808">Transferase</keyword>
<gene>
    <name evidence="9" type="ORF">QEJ78_12020</name>
</gene>
<dbReference type="GO" id="GO:0003676">
    <property type="term" value="F:nucleic acid binding"/>
    <property type="evidence" value="ECO:0007669"/>
    <property type="project" value="InterPro"/>
</dbReference>
<dbReference type="REBASE" id="711743">
    <property type="entry name" value="M.LkeZW18ORF12020P"/>
</dbReference>
<protein>
    <recommendedName>
        <fullName evidence="2">site-specific DNA-methyltransferase (adenine-specific)</fullName>
        <ecNumber evidence="2">2.1.1.72</ecNumber>
    </recommendedName>
</protein>
<dbReference type="InterPro" id="IPR050953">
    <property type="entry name" value="N4_N6_ade-DNA_methylase"/>
</dbReference>
<organism evidence="9 10">
    <name type="scientific">Lactobacillus kefiranofaciens</name>
    <dbReference type="NCBI Taxonomy" id="267818"/>
    <lineage>
        <taxon>Bacteria</taxon>
        <taxon>Bacillati</taxon>
        <taxon>Bacillota</taxon>
        <taxon>Bacilli</taxon>
        <taxon>Lactobacillales</taxon>
        <taxon>Lactobacillaceae</taxon>
        <taxon>Lactobacillus</taxon>
    </lineage>
</organism>
<keyword evidence="5" id="KW-0949">S-adenosyl-L-methionine</keyword>
<feature type="domain" description="Type II methyltransferase M.Eco57I C-terminal" evidence="8">
    <location>
        <begin position="243"/>
        <end position="498"/>
    </location>
</feature>
<evidence type="ECO:0000259" key="7">
    <source>
        <dbReference type="Pfam" id="PF07669"/>
    </source>
</evidence>
<dbReference type="EC" id="2.1.1.72" evidence="2"/>
<comment type="similarity">
    <text evidence="1">Belongs to the N(4)/N(6)-methyltransferase family.</text>
</comment>
<evidence type="ECO:0000256" key="5">
    <source>
        <dbReference type="ARBA" id="ARBA00022691"/>
    </source>
</evidence>
<evidence type="ECO:0000313" key="10">
    <source>
        <dbReference type="Proteomes" id="UP001242513"/>
    </source>
</evidence>
<dbReference type="InterPro" id="IPR011639">
    <property type="entry name" value="MethylTrfase_TaqI-like_dom"/>
</dbReference>
<dbReference type="AlphaFoldDB" id="A0AAX3UH72"/>
<sequence>MKEKETQTARKLRGGYYTPYPIAEYLWKYVKENNPKQVLEPAAGDGALLKPIDNSDINIDAIEYQDSEAEKINKNINIPQVKVYVTDFFKWFDDHKIQEYDAVLSNPPYIRYQYLTDRQRTIQSEILVDNSMRSNRLINAWVAFVVAAISMLKEGGRIGLVIPSDLLQVTYAKDLRQFMLRNLKELNIISFRNAVFPETEQRFILLLGIKGRGEPKFKHIVVDDIHDLPDLNKISTEPLPENSEKWSDLVLPRREREFLYSHKKDWELFNNLANVEVGITTGANPFFSLTQEQVLNIDAKDFVRPLLGRSVSVNGLFYNKEKLIENAEKGQKVWLLDLNNKDYISLPIKLRNYISEAEHNHVNTAYKLRIRNIWYQIPSIWVPQAFLLRRIGNLPKLVINKVNAVSTDTFHRVSILDKVNINLLLIAFYSSLSLVYVELAGRSYGGGALEILPGDSSQFRLPAVNYYQSIDLNKEVKILNDLIKTSDPQKISKFCDEVLKEKVDFQFDDQQYRKILRKLHQFRINN</sequence>
<dbReference type="InterPro" id="IPR054520">
    <property type="entry name" value="M_Eco57I_C"/>
</dbReference>
<dbReference type="CDD" id="cd02440">
    <property type="entry name" value="AdoMet_MTases"/>
    <property type="match status" value="1"/>
</dbReference>
<evidence type="ECO:0000259" key="8">
    <source>
        <dbReference type="Pfam" id="PF22837"/>
    </source>
</evidence>
<keyword evidence="3 9" id="KW-0489">Methyltransferase</keyword>
<dbReference type="InterPro" id="IPR002052">
    <property type="entry name" value="DNA_methylase_N6_adenine_CS"/>
</dbReference>
<dbReference type="PROSITE" id="PS00092">
    <property type="entry name" value="N6_MTASE"/>
    <property type="match status" value="1"/>
</dbReference>
<dbReference type="Pfam" id="PF07669">
    <property type="entry name" value="Eco57I"/>
    <property type="match status" value="1"/>
</dbReference>
<evidence type="ECO:0000256" key="2">
    <source>
        <dbReference type="ARBA" id="ARBA00011900"/>
    </source>
</evidence>
<evidence type="ECO:0000256" key="4">
    <source>
        <dbReference type="ARBA" id="ARBA00022679"/>
    </source>
</evidence>
<comment type="catalytic activity">
    <reaction evidence="6">
        <text>a 2'-deoxyadenosine in DNA + S-adenosyl-L-methionine = an N(6)-methyl-2'-deoxyadenosine in DNA + S-adenosyl-L-homocysteine + H(+)</text>
        <dbReference type="Rhea" id="RHEA:15197"/>
        <dbReference type="Rhea" id="RHEA-COMP:12418"/>
        <dbReference type="Rhea" id="RHEA-COMP:12419"/>
        <dbReference type="ChEBI" id="CHEBI:15378"/>
        <dbReference type="ChEBI" id="CHEBI:57856"/>
        <dbReference type="ChEBI" id="CHEBI:59789"/>
        <dbReference type="ChEBI" id="CHEBI:90615"/>
        <dbReference type="ChEBI" id="CHEBI:90616"/>
        <dbReference type="EC" id="2.1.1.72"/>
    </reaction>
</comment>
<reference evidence="9" key="1">
    <citation type="journal article" date="2022" name="Food Funct.">
        <title>Lactobacillus kefiranofaciens ZW18 from Kefir enhances the anti-tumor effect of anti-programmed cell death 1 (PD-1) immunotherapy by modulating the gut microbiota.</title>
        <authorList>
            <person name="Zhao J."/>
            <person name="Wang Y."/>
            <person name="Wang J."/>
            <person name="Lv M."/>
            <person name="Zhou C."/>
            <person name="Jia L."/>
            <person name="Geng W."/>
        </authorList>
    </citation>
    <scope>NUCLEOTIDE SEQUENCE</scope>
    <source>
        <strain evidence="9">ZW18</strain>
    </source>
</reference>
<evidence type="ECO:0000256" key="3">
    <source>
        <dbReference type="ARBA" id="ARBA00022603"/>
    </source>
</evidence>
<dbReference type="GO" id="GO:0006304">
    <property type="term" value="P:DNA modification"/>
    <property type="evidence" value="ECO:0007669"/>
    <property type="project" value="InterPro"/>
</dbReference>
<dbReference type="Gene3D" id="3.40.50.150">
    <property type="entry name" value="Vaccinia Virus protein VP39"/>
    <property type="match status" value="1"/>
</dbReference>
<name>A0AAX3UH72_9LACO</name>
<evidence type="ECO:0000313" key="9">
    <source>
        <dbReference type="EMBL" id="WGO87051.1"/>
    </source>
</evidence>
<dbReference type="RefSeq" id="WP_013855371.1">
    <property type="nucleotide sequence ID" value="NZ_FMXC01000051.1"/>
</dbReference>
<dbReference type="PRINTS" id="PR00507">
    <property type="entry name" value="N12N6MTFRASE"/>
</dbReference>
<dbReference type="PANTHER" id="PTHR33841:SF5">
    <property type="entry name" value="DNA METHYLASE (MODIFICATION METHYLASE) (METHYLTRANSFERASE)-RELATED"/>
    <property type="match status" value="1"/>
</dbReference>
<proteinExistence type="inferred from homology"/>
<dbReference type="InterPro" id="IPR029063">
    <property type="entry name" value="SAM-dependent_MTases_sf"/>
</dbReference>
<dbReference type="Pfam" id="PF22837">
    <property type="entry name" value="M_Eco57I_C"/>
    <property type="match status" value="1"/>
</dbReference>
<feature type="domain" description="Type II methyltransferase M.TaqI-like" evidence="7">
    <location>
        <begin position="63"/>
        <end position="196"/>
    </location>
</feature>
<evidence type="ECO:0000256" key="1">
    <source>
        <dbReference type="ARBA" id="ARBA00006594"/>
    </source>
</evidence>
<dbReference type="PANTHER" id="PTHR33841">
    <property type="entry name" value="DNA METHYLTRANSFERASE YEEA-RELATED"/>
    <property type="match status" value="1"/>
</dbReference>
<reference evidence="9" key="2">
    <citation type="submission" date="2023-04" db="EMBL/GenBank/DDBJ databases">
        <authorList>
            <person name="Wang Y."/>
        </authorList>
    </citation>
    <scope>NUCLEOTIDE SEQUENCE</scope>
    <source>
        <strain evidence="9">ZW18</strain>
        <plasmid evidence="9">unnamed1</plasmid>
    </source>
</reference>
<dbReference type="Proteomes" id="UP001242513">
    <property type="component" value="Plasmid unnamed1"/>
</dbReference>
<keyword evidence="9" id="KW-0614">Plasmid</keyword>